<keyword evidence="1" id="KW-0175">Coiled coil</keyword>
<feature type="compositionally biased region" description="Basic residues" evidence="2">
    <location>
        <begin position="113"/>
        <end position="124"/>
    </location>
</feature>
<dbReference type="AlphaFoldDB" id="A0A9W7CYT4"/>
<comment type="caution">
    <text evidence="3">The sequence shown here is derived from an EMBL/GenBank/DDBJ whole genome shotgun (WGS) entry which is preliminary data.</text>
</comment>
<reference evidence="3" key="1">
    <citation type="submission" date="2023-04" db="EMBL/GenBank/DDBJ databases">
        <title>Phytophthora fragariaefolia NBRC 109709.</title>
        <authorList>
            <person name="Ichikawa N."/>
            <person name="Sato H."/>
            <person name="Tonouchi N."/>
        </authorList>
    </citation>
    <scope>NUCLEOTIDE SEQUENCE</scope>
    <source>
        <strain evidence="3">NBRC 109709</strain>
    </source>
</reference>
<accession>A0A9W7CYT4</accession>
<feature type="compositionally biased region" description="Basic residues" evidence="2">
    <location>
        <begin position="313"/>
        <end position="322"/>
    </location>
</feature>
<evidence type="ECO:0000313" key="4">
    <source>
        <dbReference type="Proteomes" id="UP001165121"/>
    </source>
</evidence>
<feature type="region of interest" description="Disordered" evidence="2">
    <location>
        <begin position="145"/>
        <end position="178"/>
    </location>
</feature>
<dbReference type="Proteomes" id="UP001165121">
    <property type="component" value="Unassembled WGS sequence"/>
</dbReference>
<gene>
    <name evidence="3" type="ORF">Pfra01_001832400</name>
</gene>
<feature type="region of interest" description="Disordered" evidence="2">
    <location>
        <begin position="213"/>
        <end position="272"/>
    </location>
</feature>
<evidence type="ECO:0000313" key="3">
    <source>
        <dbReference type="EMBL" id="GMF47974.1"/>
    </source>
</evidence>
<protein>
    <submittedName>
        <fullName evidence="3">Unnamed protein product</fullName>
    </submittedName>
</protein>
<feature type="region of interest" description="Disordered" evidence="2">
    <location>
        <begin position="394"/>
        <end position="460"/>
    </location>
</feature>
<sequence>MGTNGAQFERALEFVLRSDSTTKMPAFAKGTLPLQYENITTESVAAMRKNMGNSLWYRNFANNKQRHMQTHVYEIIGDDNHDTGSGEPVAKLKIRRPLTSRTEDEQHTTPTTTKKKRSLTPKKHQPVKIELEPLMEVEMSCELEAIDDTDSGNRQDGGRPTSILTRSHKKRLSISPTLSAKVSRNERHTILPRDTNAAVAMPRHVTVSMDEIIVDDDEDSESSGLAKPRSTRKSPDKSAGYLSDAANVKPRPSLLLNSDEDSEEEEKAVPRPVVKDVVRDTLFARRSVDMSPSEVLKQQEPESTDVTTPTARRQQRPTKRPKTPLSLVEQRIAFAKEVLRDLDKEKRQATKSVADKNPKTLSNSSSHGWLVETSFEFGLETEEELSHSFLSVGKPYSSDSKEFKGVPTPFDEPVAIDPPSEPKQSKRRKKADKKTLKVMASADIKQLSEEATNSDGDGEEKYHEVRRRFCVMQADLEGSLEIDGDEEATPNPKRTMISIPQKFNAPDKSASDTLTRPTDSMLHNSPPPLPLDDVNGVDLTSPSMAIFSSSEGFSMENCFTPSSHKKTQMGDQSDDDECSEHKQQLCNGRPLYTVRQPPLIQPLRLSKFTEKTCSHLGIPLDDLANDWVVLFQAISGGGRMGEGMPLQILDTVLLSPSGYDISSDEILSLTFGVV</sequence>
<dbReference type="OrthoDB" id="161570at2759"/>
<feature type="region of interest" description="Disordered" evidence="2">
    <location>
        <begin position="562"/>
        <end position="581"/>
    </location>
</feature>
<feature type="region of interest" description="Disordered" evidence="2">
    <location>
        <begin position="95"/>
        <end position="124"/>
    </location>
</feature>
<feature type="coiled-coil region" evidence="1">
    <location>
        <begin position="325"/>
        <end position="352"/>
    </location>
</feature>
<evidence type="ECO:0000256" key="1">
    <source>
        <dbReference type="SAM" id="Coils"/>
    </source>
</evidence>
<feature type="region of interest" description="Disordered" evidence="2">
    <location>
        <begin position="289"/>
        <end position="325"/>
    </location>
</feature>
<organism evidence="3 4">
    <name type="scientific">Phytophthora fragariaefolia</name>
    <dbReference type="NCBI Taxonomy" id="1490495"/>
    <lineage>
        <taxon>Eukaryota</taxon>
        <taxon>Sar</taxon>
        <taxon>Stramenopiles</taxon>
        <taxon>Oomycota</taxon>
        <taxon>Peronosporomycetes</taxon>
        <taxon>Peronosporales</taxon>
        <taxon>Peronosporaceae</taxon>
        <taxon>Phytophthora</taxon>
    </lineage>
</organism>
<dbReference type="EMBL" id="BSXT01002261">
    <property type="protein sequence ID" value="GMF47974.1"/>
    <property type="molecule type" value="Genomic_DNA"/>
</dbReference>
<name>A0A9W7CYT4_9STRA</name>
<evidence type="ECO:0000256" key="2">
    <source>
        <dbReference type="SAM" id="MobiDB-lite"/>
    </source>
</evidence>
<keyword evidence="4" id="KW-1185">Reference proteome</keyword>
<proteinExistence type="predicted"/>